<evidence type="ECO:0000313" key="2">
    <source>
        <dbReference type="Proteomes" id="UP000814140"/>
    </source>
</evidence>
<organism evidence="1 2">
    <name type="scientific">Artomyces pyxidatus</name>
    <dbReference type="NCBI Taxonomy" id="48021"/>
    <lineage>
        <taxon>Eukaryota</taxon>
        <taxon>Fungi</taxon>
        <taxon>Dikarya</taxon>
        <taxon>Basidiomycota</taxon>
        <taxon>Agaricomycotina</taxon>
        <taxon>Agaricomycetes</taxon>
        <taxon>Russulales</taxon>
        <taxon>Auriscalpiaceae</taxon>
        <taxon>Artomyces</taxon>
    </lineage>
</organism>
<evidence type="ECO:0000313" key="1">
    <source>
        <dbReference type="EMBL" id="KAI0056083.1"/>
    </source>
</evidence>
<protein>
    <submittedName>
        <fullName evidence="1">Uncharacterized protein</fullName>
    </submittedName>
</protein>
<keyword evidence="2" id="KW-1185">Reference proteome</keyword>
<dbReference type="EMBL" id="MU277271">
    <property type="protein sequence ID" value="KAI0056083.1"/>
    <property type="molecule type" value="Genomic_DNA"/>
</dbReference>
<reference evidence="1" key="2">
    <citation type="journal article" date="2022" name="New Phytol.">
        <title>Evolutionary transition to the ectomycorrhizal habit in the genomes of a hyperdiverse lineage of mushroom-forming fungi.</title>
        <authorList>
            <person name="Looney B."/>
            <person name="Miyauchi S."/>
            <person name="Morin E."/>
            <person name="Drula E."/>
            <person name="Courty P.E."/>
            <person name="Kohler A."/>
            <person name="Kuo A."/>
            <person name="LaButti K."/>
            <person name="Pangilinan J."/>
            <person name="Lipzen A."/>
            <person name="Riley R."/>
            <person name="Andreopoulos W."/>
            <person name="He G."/>
            <person name="Johnson J."/>
            <person name="Nolan M."/>
            <person name="Tritt A."/>
            <person name="Barry K.W."/>
            <person name="Grigoriev I.V."/>
            <person name="Nagy L.G."/>
            <person name="Hibbett D."/>
            <person name="Henrissat B."/>
            <person name="Matheny P.B."/>
            <person name="Labbe J."/>
            <person name="Martin F.M."/>
        </authorList>
    </citation>
    <scope>NUCLEOTIDE SEQUENCE</scope>
    <source>
        <strain evidence="1">HHB10654</strain>
    </source>
</reference>
<dbReference type="Proteomes" id="UP000814140">
    <property type="component" value="Unassembled WGS sequence"/>
</dbReference>
<reference evidence="1" key="1">
    <citation type="submission" date="2021-03" db="EMBL/GenBank/DDBJ databases">
        <authorList>
            <consortium name="DOE Joint Genome Institute"/>
            <person name="Ahrendt S."/>
            <person name="Looney B.P."/>
            <person name="Miyauchi S."/>
            <person name="Morin E."/>
            <person name="Drula E."/>
            <person name="Courty P.E."/>
            <person name="Chicoki N."/>
            <person name="Fauchery L."/>
            <person name="Kohler A."/>
            <person name="Kuo A."/>
            <person name="Labutti K."/>
            <person name="Pangilinan J."/>
            <person name="Lipzen A."/>
            <person name="Riley R."/>
            <person name="Andreopoulos W."/>
            <person name="He G."/>
            <person name="Johnson J."/>
            <person name="Barry K.W."/>
            <person name="Grigoriev I.V."/>
            <person name="Nagy L."/>
            <person name="Hibbett D."/>
            <person name="Henrissat B."/>
            <person name="Matheny P.B."/>
            <person name="Labbe J."/>
            <person name="Martin F."/>
        </authorList>
    </citation>
    <scope>NUCLEOTIDE SEQUENCE</scope>
    <source>
        <strain evidence="1">HHB10654</strain>
    </source>
</reference>
<name>A0ACB8SI07_9AGAM</name>
<sequence length="145" mass="16074">MCVRPVCNTFLPRRAQMSTHILTPSHPPRCQRCNCTTRCVCATLSPRASESPSPSPSPVSSASVPSFTLRPLAYPTTTRFAAHPTAPRSPATDPRVSRGDSVVPEIRELARDRQRWGVERARRANFAYTMMRCSCSTCYFSSTIP</sequence>
<comment type="caution">
    <text evidence="1">The sequence shown here is derived from an EMBL/GenBank/DDBJ whole genome shotgun (WGS) entry which is preliminary data.</text>
</comment>
<accession>A0ACB8SI07</accession>
<gene>
    <name evidence="1" type="ORF">BV25DRAFT_1649502</name>
</gene>
<proteinExistence type="predicted"/>